<dbReference type="PROSITE" id="PS00211">
    <property type="entry name" value="ABC_TRANSPORTER_1"/>
    <property type="match status" value="1"/>
</dbReference>
<feature type="domain" description="ABC transporter" evidence="5">
    <location>
        <begin position="12"/>
        <end position="221"/>
    </location>
</feature>
<keyword evidence="7" id="KW-1185">Reference proteome</keyword>
<dbReference type="NCBIfam" id="TIGR01189">
    <property type="entry name" value="ccmA"/>
    <property type="match status" value="1"/>
</dbReference>
<dbReference type="PANTHER" id="PTHR42939">
    <property type="entry name" value="ABC TRANSPORTER ATP-BINDING PROTEIN ALBC-RELATED"/>
    <property type="match status" value="1"/>
</dbReference>
<evidence type="ECO:0000256" key="3">
    <source>
        <dbReference type="ARBA" id="ARBA00022748"/>
    </source>
</evidence>
<evidence type="ECO:0000259" key="5">
    <source>
        <dbReference type="PROSITE" id="PS50893"/>
    </source>
</evidence>
<dbReference type="InterPro" id="IPR003439">
    <property type="entry name" value="ABC_transporter-like_ATP-bd"/>
</dbReference>
<dbReference type="RefSeq" id="WP_120604675.1">
    <property type="nucleotide sequence ID" value="NZ_JABFJX010000131.1"/>
</dbReference>
<keyword evidence="1" id="KW-0813">Transport</keyword>
<dbReference type="SUPFAM" id="SSF52540">
    <property type="entry name" value="P-loop containing nucleoside triphosphate hydrolases"/>
    <property type="match status" value="1"/>
</dbReference>
<dbReference type="GO" id="GO:0016887">
    <property type="term" value="F:ATP hydrolysis activity"/>
    <property type="evidence" value="ECO:0007669"/>
    <property type="project" value="InterPro"/>
</dbReference>
<dbReference type="InterPro" id="IPR051782">
    <property type="entry name" value="ABC_Transporter_VariousFunc"/>
</dbReference>
<evidence type="ECO:0000313" key="6">
    <source>
        <dbReference type="EMBL" id="RKH00670.1"/>
    </source>
</evidence>
<keyword evidence="4 6" id="KW-0067">ATP-binding</keyword>
<dbReference type="InterPro" id="IPR003593">
    <property type="entry name" value="AAA+_ATPase"/>
</dbReference>
<dbReference type="InterPro" id="IPR027417">
    <property type="entry name" value="P-loop_NTPase"/>
</dbReference>
<evidence type="ECO:0000256" key="4">
    <source>
        <dbReference type="ARBA" id="ARBA00022840"/>
    </source>
</evidence>
<accession>A0A3A8JY55</accession>
<evidence type="ECO:0000256" key="2">
    <source>
        <dbReference type="ARBA" id="ARBA00022741"/>
    </source>
</evidence>
<evidence type="ECO:0000313" key="7">
    <source>
        <dbReference type="Proteomes" id="UP000268313"/>
    </source>
</evidence>
<dbReference type="Proteomes" id="UP000268313">
    <property type="component" value="Unassembled WGS sequence"/>
</dbReference>
<dbReference type="AlphaFoldDB" id="A0A3A8JY55"/>
<dbReference type="PROSITE" id="PS50893">
    <property type="entry name" value="ABC_TRANSPORTER_2"/>
    <property type="match status" value="1"/>
</dbReference>
<proteinExistence type="predicted"/>
<dbReference type="Pfam" id="PF00005">
    <property type="entry name" value="ABC_tran"/>
    <property type="match status" value="1"/>
</dbReference>
<gene>
    <name evidence="6" type="primary">ccmA</name>
    <name evidence="6" type="ORF">D7X32_22785</name>
</gene>
<dbReference type="InterPro" id="IPR005895">
    <property type="entry name" value="ABC_transptr_haem_export_CcmA"/>
</dbReference>
<dbReference type="OrthoDB" id="9809450at2"/>
<dbReference type="GO" id="GO:0022857">
    <property type="term" value="F:transmembrane transporter activity"/>
    <property type="evidence" value="ECO:0007669"/>
    <property type="project" value="InterPro"/>
</dbReference>
<dbReference type="GO" id="GO:0017004">
    <property type="term" value="P:cytochrome complex assembly"/>
    <property type="evidence" value="ECO:0007669"/>
    <property type="project" value="UniProtKB-KW"/>
</dbReference>
<keyword evidence="2" id="KW-0547">Nucleotide-binding</keyword>
<dbReference type="InterPro" id="IPR017871">
    <property type="entry name" value="ABC_transporter-like_CS"/>
</dbReference>
<dbReference type="PANTHER" id="PTHR42939:SF1">
    <property type="entry name" value="ABC TRANSPORTER ATP-BINDING PROTEIN ALBC-RELATED"/>
    <property type="match status" value="1"/>
</dbReference>
<comment type="caution">
    <text evidence="6">The sequence shown here is derived from an EMBL/GenBank/DDBJ whole genome shotgun (WGS) entry which is preliminary data.</text>
</comment>
<keyword evidence="6" id="KW-0378">Hydrolase</keyword>
<dbReference type="CDD" id="cd03230">
    <property type="entry name" value="ABC_DR_subfamily_A"/>
    <property type="match status" value="1"/>
</dbReference>
<evidence type="ECO:0000256" key="1">
    <source>
        <dbReference type="ARBA" id="ARBA00022448"/>
    </source>
</evidence>
<dbReference type="GO" id="GO:0005524">
    <property type="term" value="F:ATP binding"/>
    <property type="evidence" value="ECO:0007669"/>
    <property type="project" value="UniProtKB-KW"/>
</dbReference>
<sequence length="221" mass="23499">MPPPPSGSAPALALHDVSKRYGRRWALARLTYTLPAGRSLLLTGHNGSGKTTLLRLVATALGPTAGRVEVLGRDAVVDREAVRRDVALLSHASFLYEDLTAQQNLMVLGRLLGVDAPQDVADALLNKVGLTRRTDSPVRGFSAGMRKRLAIARLLMKAPALALLDEPFGELDPAGIHDMEGVIAELKAGGTTVVLATHLIEQGLSLCEERLHLQDGRAVAA</sequence>
<keyword evidence="3" id="KW-0201">Cytochrome c-type biogenesis</keyword>
<reference evidence="7" key="1">
    <citation type="submission" date="2018-09" db="EMBL/GenBank/DDBJ databases">
        <authorList>
            <person name="Livingstone P.G."/>
            <person name="Whitworth D.E."/>
        </authorList>
    </citation>
    <scope>NUCLEOTIDE SEQUENCE [LARGE SCALE GENOMIC DNA]</scope>
    <source>
        <strain evidence="7">CA043D</strain>
    </source>
</reference>
<dbReference type="SMART" id="SM00382">
    <property type="entry name" value="AAA"/>
    <property type="match status" value="1"/>
</dbReference>
<dbReference type="EC" id="3.6.3.41" evidence="6"/>
<dbReference type="EMBL" id="RAWE01000088">
    <property type="protein sequence ID" value="RKH00670.1"/>
    <property type="molecule type" value="Genomic_DNA"/>
</dbReference>
<organism evidence="6 7">
    <name type="scientific">Corallococcus carmarthensis</name>
    <dbReference type="NCBI Taxonomy" id="2316728"/>
    <lineage>
        <taxon>Bacteria</taxon>
        <taxon>Pseudomonadati</taxon>
        <taxon>Myxococcota</taxon>
        <taxon>Myxococcia</taxon>
        <taxon>Myxococcales</taxon>
        <taxon>Cystobacterineae</taxon>
        <taxon>Myxococcaceae</taxon>
        <taxon>Corallococcus</taxon>
    </lineage>
</organism>
<name>A0A3A8JY55_9BACT</name>
<protein>
    <submittedName>
        <fullName evidence="6">Heme ABC exporter ATP-binding protein CcmA</fullName>
        <ecNumber evidence="6">3.6.3.41</ecNumber>
    </submittedName>
</protein>
<dbReference type="Gene3D" id="3.40.50.300">
    <property type="entry name" value="P-loop containing nucleotide triphosphate hydrolases"/>
    <property type="match status" value="1"/>
</dbReference>